<proteinExistence type="predicted"/>
<dbReference type="EMBL" id="AP024483">
    <property type="protein sequence ID" value="BCS82780.1"/>
    <property type="molecule type" value="Genomic_DNA"/>
</dbReference>
<keyword evidence="2" id="KW-1185">Reference proteome</keyword>
<organism evidence="1 2">
    <name type="scientific">Cotonvirus japonicus</name>
    <dbReference type="NCBI Taxonomy" id="2811091"/>
    <lineage>
        <taxon>Viruses</taxon>
        <taxon>Varidnaviria</taxon>
        <taxon>Bamfordvirae</taxon>
        <taxon>Nucleocytoviricota</taxon>
        <taxon>Megaviricetes</taxon>
        <taxon>Imitervirales</taxon>
        <taxon>Mimiviridae</taxon>
        <taxon>Megamimivirinae</taxon>
        <taxon>Cotonvirus</taxon>
        <taxon>Cotonvirus japonicum</taxon>
    </lineage>
</organism>
<dbReference type="Proteomes" id="UP001321479">
    <property type="component" value="Segment"/>
</dbReference>
<name>A0ABM7NRJ6_9VIRU</name>
<evidence type="ECO:0000313" key="2">
    <source>
        <dbReference type="Proteomes" id="UP001321479"/>
    </source>
</evidence>
<evidence type="ECO:0000313" key="1">
    <source>
        <dbReference type="EMBL" id="BCS82780.1"/>
    </source>
</evidence>
<dbReference type="RefSeq" id="YP_010841388.1">
    <property type="nucleotide sequence ID" value="NC_079139.1"/>
</dbReference>
<protein>
    <submittedName>
        <fullName evidence="1">Uncharacterized protein</fullName>
    </submittedName>
</protein>
<sequence>MLDPIFIHHTKKYNCVVLDHLSKMTNTVNTEYIINDIVSINDYDFECRHCKREINSDTGLTKLTKMVESNSNCSRIINEIKIEPLISKSLKVLSESKKQLDSNLIGKLNWHIIVDNFCRLVRKCMFEILTLIVRFSWTKLPHHMASIYGPMIRDIFSGNTDYNLVTRISVDSHINFLNIVDLLCHSFDIEHKGSDIQWIRIHSKLTNPVFLEYLLSKKYVQDFLNQFDKCDWFYILNCMNQTYLDVEFHLCYSLKYYFNVDMFCLDINSLYIHQDLTNPIDFDNSFKTFFDKFFSNPHKFKCKYDNLFIISYYQSFLNRFDFDMCFINKKEFYIVDNSGRAINQDEFKLIKSSDKIFHEIEQMTDCGWKCFNCAL</sequence>
<accession>A0ABM7NRJ6</accession>
<dbReference type="GeneID" id="80557985"/>
<reference evidence="1 2" key="1">
    <citation type="submission" date="2021-02" db="EMBL/GenBank/DDBJ databases">
        <title>Cotonvirus japonicus, which uses Golgi apparatus of host cells for its virion factory, phylogenetically links tailed tupanvirus and icosahedral mimivirus.</title>
        <authorList>
            <person name="Takahashi H."/>
            <person name="Fukaya S."/>
            <person name="Song C."/>
            <person name="Murata K."/>
            <person name="Takemura M."/>
        </authorList>
    </citation>
    <scope>NUCLEOTIDE SEQUENCE [LARGE SCALE GENOMIC DNA]</scope>
</reference>